<dbReference type="AlphaFoldDB" id="A0A1Y5FD49"/>
<evidence type="ECO:0000313" key="3">
    <source>
        <dbReference type="EMBL" id="OUS00318.1"/>
    </source>
</evidence>
<sequence>MRVGSLILFCILASIPALSNGTGRVSFLSGKKLPTKKAILQDSVSSKRSALKKKKKIRRNFKEIERLRKENAKLQLLAQFRFNTPDFLDDDIDIKTGDMFAGKLIFNVLSTNLASPLNIQLEESETFPNGGRIICQGTTYLKRVVSKCTSIVTSEFEIEIDASVLSSDGSSGLRGEYYTGKEQYITAILASEAAKGMLAMSLGRMNTSIGSQIENSPINTITGGLINTGNEVTNLMKEEMQSTEPKVFIRKDKRVIVYFNNKVDFSRIKK</sequence>
<accession>A0A1Y5FD49</accession>
<keyword evidence="1" id="KW-0175">Coiled coil</keyword>
<evidence type="ECO:0000313" key="4">
    <source>
        <dbReference type="Proteomes" id="UP000196531"/>
    </source>
</evidence>
<evidence type="ECO:0000256" key="2">
    <source>
        <dbReference type="SAM" id="SignalP"/>
    </source>
</evidence>
<feature type="coiled-coil region" evidence="1">
    <location>
        <begin position="47"/>
        <end position="77"/>
    </location>
</feature>
<feature type="signal peptide" evidence="2">
    <location>
        <begin position="1"/>
        <end position="19"/>
    </location>
</feature>
<keyword evidence="2" id="KW-0732">Signal</keyword>
<dbReference type="EMBL" id="MAAO01000001">
    <property type="protein sequence ID" value="OUS00318.1"/>
    <property type="molecule type" value="Genomic_DNA"/>
</dbReference>
<dbReference type="Proteomes" id="UP000196531">
    <property type="component" value="Unassembled WGS sequence"/>
</dbReference>
<proteinExistence type="predicted"/>
<gene>
    <name evidence="3" type="ORF">A9Q84_00260</name>
</gene>
<name>A0A1Y5FD49_9BACT</name>
<organism evidence="3 4">
    <name type="scientific">Halobacteriovorax marinus</name>
    <dbReference type="NCBI Taxonomy" id="97084"/>
    <lineage>
        <taxon>Bacteria</taxon>
        <taxon>Pseudomonadati</taxon>
        <taxon>Bdellovibrionota</taxon>
        <taxon>Bacteriovoracia</taxon>
        <taxon>Bacteriovoracales</taxon>
        <taxon>Halobacteriovoraceae</taxon>
        <taxon>Halobacteriovorax</taxon>
    </lineage>
</organism>
<evidence type="ECO:0000256" key="1">
    <source>
        <dbReference type="SAM" id="Coils"/>
    </source>
</evidence>
<comment type="caution">
    <text evidence="3">The sequence shown here is derived from an EMBL/GenBank/DDBJ whole genome shotgun (WGS) entry which is preliminary data.</text>
</comment>
<feature type="chain" id="PRO_5012848070" evidence="2">
    <location>
        <begin position="20"/>
        <end position="270"/>
    </location>
</feature>
<reference evidence="4" key="1">
    <citation type="journal article" date="2017" name="Proc. Natl. Acad. Sci. U.S.A.">
        <title>Simulation of Deepwater Horizon oil plume reveals substrate specialization within a complex community of hydrocarbon-degraders.</title>
        <authorList>
            <person name="Hu P."/>
            <person name="Dubinsky E.A."/>
            <person name="Probst A.J."/>
            <person name="Wang J."/>
            <person name="Sieber C.M.K."/>
            <person name="Tom L.M."/>
            <person name="Gardinali P."/>
            <person name="Banfield J.F."/>
            <person name="Atlas R.M."/>
            <person name="Andersen G.L."/>
        </authorList>
    </citation>
    <scope>NUCLEOTIDE SEQUENCE [LARGE SCALE GENOMIC DNA]</scope>
</reference>
<protein>
    <submittedName>
        <fullName evidence="3">Uncharacterized protein</fullName>
    </submittedName>
</protein>